<keyword evidence="2" id="KW-0479">Metal-binding</keyword>
<feature type="region of interest" description="Disordered" evidence="6">
    <location>
        <begin position="273"/>
        <end position="292"/>
    </location>
</feature>
<dbReference type="Proteomes" id="UP000552700">
    <property type="component" value="Unassembled WGS sequence"/>
</dbReference>
<dbReference type="EMBL" id="JACIJP010000002">
    <property type="protein sequence ID" value="MBB6124218.1"/>
    <property type="molecule type" value="Genomic_DNA"/>
</dbReference>
<keyword evidence="5" id="KW-0408">Iron</keyword>
<dbReference type="InterPro" id="IPR051323">
    <property type="entry name" value="AtsK-like"/>
</dbReference>
<dbReference type="GO" id="GO:0005737">
    <property type="term" value="C:cytoplasm"/>
    <property type="evidence" value="ECO:0007669"/>
    <property type="project" value="TreeGrafter"/>
</dbReference>
<evidence type="ECO:0000313" key="8">
    <source>
        <dbReference type="EMBL" id="MBB6124218.1"/>
    </source>
</evidence>
<evidence type="ECO:0000256" key="6">
    <source>
        <dbReference type="SAM" id="MobiDB-lite"/>
    </source>
</evidence>
<keyword evidence="3 8" id="KW-0223">Dioxygenase</keyword>
<accession>A0A841J6P0</accession>
<evidence type="ECO:0000256" key="4">
    <source>
        <dbReference type="ARBA" id="ARBA00023002"/>
    </source>
</evidence>
<evidence type="ECO:0000256" key="5">
    <source>
        <dbReference type="ARBA" id="ARBA00023004"/>
    </source>
</evidence>
<evidence type="ECO:0000256" key="1">
    <source>
        <dbReference type="ARBA" id="ARBA00005896"/>
    </source>
</evidence>
<comment type="caution">
    <text evidence="8">The sequence shown here is derived from an EMBL/GenBank/DDBJ whole genome shotgun (WGS) entry which is preliminary data.</text>
</comment>
<dbReference type="Gene3D" id="3.60.130.10">
    <property type="entry name" value="Clavaminate synthase-like"/>
    <property type="match status" value="1"/>
</dbReference>
<name>A0A841J6P0_9SPHN</name>
<proteinExistence type="inferred from homology"/>
<gene>
    <name evidence="8" type="ORF">FHS92_001947</name>
</gene>
<organism evidence="8 9">
    <name type="scientific">Sphingobium subterraneum</name>
    <dbReference type="NCBI Taxonomy" id="627688"/>
    <lineage>
        <taxon>Bacteria</taxon>
        <taxon>Pseudomonadati</taxon>
        <taxon>Pseudomonadota</taxon>
        <taxon>Alphaproteobacteria</taxon>
        <taxon>Sphingomonadales</taxon>
        <taxon>Sphingomonadaceae</taxon>
        <taxon>Sphingobium</taxon>
    </lineage>
</organism>
<dbReference type="InterPro" id="IPR042098">
    <property type="entry name" value="TauD-like_sf"/>
</dbReference>
<comment type="similarity">
    <text evidence="1">Belongs to the TfdA dioxygenase family.</text>
</comment>
<reference evidence="8 9" key="1">
    <citation type="submission" date="2020-08" db="EMBL/GenBank/DDBJ databases">
        <title>Genomic Encyclopedia of Type Strains, Phase IV (KMG-IV): sequencing the most valuable type-strain genomes for metagenomic binning, comparative biology and taxonomic classification.</title>
        <authorList>
            <person name="Goeker M."/>
        </authorList>
    </citation>
    <scope>NUCLEOTIDE SEQUENCE [LARGE SCALE GENOMIC DNA]</scope>
    <source>
        <strain evidence="8 9">DSM 102255</strain>
    </source>
</reference>
<evidence type="ECO:0000259" key="7">
    <source>
        <dbReference type="Pfam" id="PF02668"/>
    </source>
</evidence>
<dbReference type="GO" id="GO:0046872">
    <property type="term" value="F:metal ion binding"/>
    <property type="evidence" value="ECO:0007669"/>
    <property type="project" value="UniProtKB-KW"/>
</dbReference>
<keyword evidence="4 8" id="KW-0560">Oxidoreductase</keyword>
<sequence>MRETSELTRFSCRNLHPAIGAEVLGLDLSVPLAPEVVADLIALWEDRSVLVFRDQKLSPQDQLRVTDYFGPPSQNEHKKDIGVDLPEQETPGIVLISNVQVDGKPIGSIGDGELWFHSDNCYLPKSAKASLLYAVEIPRAGGETRYASGYAAYQALSPETKAKLNGVMADYVFDYKINTQTRRFKPGPDAFHAVHPAVVLHPGTGRPALFVNRQTTERLIGMDPEESEALLQELFDFQERPEFVYDHQWRPGDLAIWDNRSCLHARKDFDPGERRTMRRTTAGEQKLEPALA</sequence>
<dbReference type="Pfam" id="PF02668">
    <property type="entry name" value="TauD"/>
    <property type="match status" value="1"/>
</dbReference>
<evidence type="ECO:0000313" key="9">
    <source>
        <dbReference type="Proteomes" id="UP000552700"/>
    </source>
</evidence>
<evidence type="ECO:0000256" key="2">
    <source>
        <dbReference type="ARBA" id="ARBA00022723"/>
    </source>
</evidence>
<dbReference type="PANTHER" id="PTHR30468">
    <property type="entry name" value="ALPHA-KETOGLUTARATE-DEPENDENT SULFONATE DIOXYGENASE"/>
    <property type="match status" value="1"/>
</dbReference>
<dbReference type="PANTHER" id="PTHR30468:SF1">
    <property type="entry name" value="ALPHA-KETOGLUTARATE-DEPENDENT SULFONATE DIOXYGENASE"/>
    <property type="match status" value="1"/>
</dbReference>
<dbReference type="EC" id="1.14.11.17" evidence="8"/>
<dbReference type="SUPFAM" id="SSF51197">
    <property type="entry name" value="Clavaminate synthase-like"/>
    <property type="match status" value="1"/>
</dbReference>
<dbReference type="GO" id="GO:0000908">
    <property type="term" value="F:taurine dioxygenase activity"/>
    <property type="evidence" value="ECO:0007669"/>
    <property type="project" value="UniProtKB-EC"/>
</dbReference>
<dbReference type="GO" id="GO:0006790">
    <property type="term" value="P:sulfur compound metabolic process"/>
    <property type="evidence" value="ECO:0007669"/>
    <property type="project" value="TreeGrafter"/>
</dbReference>
<feature type="domain" description="TauD/TfdA-like" evidence="7">
    <location>
        <begin position="13"/>
        <end position="281"/>
    </location>
</feature>
<dbReference type="AlphaFoldDB" id="A0A841J6P0"/>
<keyword evidence="9" id="KW-1185">Reference proteome</keyword>
<protein>
    <submittedName>
        <fullName evidence="8">Taurine dioxygenase</fullName>
        <ecNumber evidence="8">1.14.11.17</ecNumber>
    </submittedName>
</protein>
<dbReference type="RefSeq" id="WP_184079950.1">
    <property type="nucleotide sequence ID" value="NZ_JACIJP010000002.1"/>
</dbReference>
<dbReference type="InterPro" id="IPR003819">
    <property type="entry name" value="TauD/TfdA-like"/>
</dbReference>
<evidence type="ECO:0000256" key="3">
    <source>
        <dbReference type="ARBA" id="ARBA00022964"/>
    </source>
</evidence>